<dbReference type="NCBIfam" id="TIGR02276">
    <property type="entry name" value="beta_rpt_yvtn"/>
    <property type="match status" value="2"/>
</dbReference>
<sequence>MITRSFNLSGMPVRTAGLALRFVFSAGAGAGPYAYVANSGELSYNDNTISVIDTANNTVVAAIPAGMHTDFRAVAMNPGATRVYVSDHYNNDISVINATNNQVITSIPVDSGPTGIAVDNTGQHVYMVNPGDSRICIADNGNNQVAVIDAGNNNILASVNVGTAPLSVGQFMQGGAILANGFEASPK</sequence>
<evidence type="ECO:0000313" key="2">
    <source>
        <dbReference type="EMBL" id="GAA0707163.1"/>
    </source>
</evidence>
<dbReference type="InterPro" id="IPR015943">
    <property type="entry name" value="WD40/YVTN_repeat-like_dom_sf"/>
</dbReference>
<feature type="chain" id="PRO_5045154127" description="YncE family protein" evidence="1">
    <location>
        <begin position="31"/>
        <end position="187"/>
    </location>
</feature>
<evidence type="ECO:0000256" key="1">
    <source>
        <dbReference type="SAM" id="SignalP"/>
    </source>
</evidence>
<keyword evidence="3" id="KW-1185">Reference proteome</keyword>
<proteinExistence type="predicted"/>
<feature type="signal peptide" evidence="1">
    <location>
        <begin position="1"/>
        <end position="30"/>
    </location>
</feature>
<evidence type="ECO:0008006" key="4">
    <source>
        <dbReference type="Google" id="ProtNLM"/>
    </source>
</evidence>
<evidence type="ECO:0000313" key="3">
    <source>
        <dbReference type="Proteomes" id="UP001501523"/>
    </source>
</evidence>
<reference evidence="2 3" key="1">
    <citation type="journal article" date="2019" name="Int. J. Syst. Evol. Microbiol.">
        <title>The Global Catalogue of Microorganisms (GCM) 10K type strain sequencing project: providing services to taxonomists for standard genome sequencing and annotation.</title>
        <authorList>
            <consortium name="The Broad Institute Genomics Platform"/>
            <consortium name="The Broad Institute Genome Sequencing Center for Infectious Disease"/>
            <person name="Wu L."/>
            <person name="Ma J."/>
        </authorList>
    </citation>
    <scope>NUCLEOTIDE SEQUENCE [LARGE SCALE GENOMIC DNA]</scope>
    <source>
        <strain evidence="2 3">JCM 15421</strain>
    </source>
</reference>
<comment type="caution">
    <text evidence="2">The sequence shown here is derived from an EMBL/GenBank/DDBJ whole genome shotgun (WGS) entry which is preliminary data.</text>
</comment>
<dbReference type="PANTHER" id="PTHR47197">
    <property type="entry name" value="PROTEIN NIRF"/>
    <property type="match status" value="1"/>
</dbReference>
<gene>
    <name evidence="2" type="ORF">GCM10009105_05720</name>
</gene>
<dbReference type="PANTHER" id="PTHR47197:SF3">
    <property type="entry name" value="DIHYDRO-HEME D1 DEHYDROGENASE"/>
    <property type="match status" value="1"/>
</dbReference>
<dbReference type="RefSeq" id="WP_343786946.1">
    <property type="nucleotide sequence ID" value="NZ_BAAAEU010000002.1"/>
</dbReference>
<name>A0ABN1ICM8_9GAMM</name>
<protein>
    <recommendedName>
        <fullName evidence="4">YncE family protein</fullName>
    </recommendedName>
</protein>
<organism evidence="2 3">
    <name type="scientific">Dokdonella soli</name>
    <dbReference type="NCBI Taxonomy" id="529810"/>
    <lineage>
        <taxon>Bacteria</taxon>
        <taxon>Pseudomonadati</taxon>
        <taxon>Pseudomonadota</taxon>
        <taxon>Gammaproteobacteria</taxon>
        <taxon>Lysobacterales</taxon>
        <taxon>Rhodanobacteraceae</taxon>
        <taxon>Dokdonella</taxon>
    </lineage>
</organism>
<dbReference type="InterPro" id="IPR011964">
    <property type="entry name" value="YVTN_b-propeller_repeat"/>
</dbReference>
<dbReference type="EMBL" id="BAAAEU010000002">
    <property type="protein sequence ID" value="GAA0707163.1"/>
    <property type="molecule type" value="Genomic_DNA"/>
</dbReference>
<accession>A0ABN1ICM8</accession>
<dbReference type="InterPro" id="IPR011045">
    <property type="entry name" value="N2O_reductase_N"/>
</dbReference>
<keyword evidence="1" id="KW-0732">Signal</keyword>
<dbReference type="Gene3D" id="2.130.10.10">
    <property type="entry name" value="YVTN repeat-like/Quinoprotein amine dehydrogenase"/>
    <property type="match status" value="2"/>
</dbReference>
<dbReference type="Proteomes" id="UP001501523">
    <property type="component" value="Unassembled WGS sequence"/>
</dbReference>
<dbReference type="SUPFAM" id="SSF50974">
    <property type="entry name" value="Nitrous oxide reductase, N-terminal domain"/>
    <property type="match status" value="1"/>
</dbReference>
<dbReference type="InterPro" id="IPR051200">
    <property type="entry name" value="Host-pathogen_enzymatic-act"/>
</dbReference>